<dbReference type="OrthoDB" id="8450062at2"/>
<dbReference type="Proteomes" id="UP000199071">
    <property type="component" value="Unassembled WGS sequence"/>
</dbReference>
<protein>
    <recommendedName>
        <fullName evidence="1">DUF4440 domain-containing protein</fullName>
    </recommendedName>
</protein>
<sequence length="159" mass="16778">MADVIKRACFVLFAVMVYGAAGAWLSSVVPAGAEAEPADLQIETRDAIDAFFAAVLSGEPDKVAAVLAPEFQIQRADGSHYDAKAYPDSILPIIAEVPVIQDLVVSATGDSVVATYVVNVNETLDGSVVEANAPRMTVFRKEGGTWLVVAHANFAGIER</sequence>
<reference evidence="2 3" key="1">
    <citation type="submission" date="2016-10" db="EMBL/GenBank/DDBJ databases">
        <authorList>
            <person name="de Groot N.N."/>
        </authorList>
    </citation>
    <scope>NUCLEOTIDE SEQUENCE [LARGE SCALE GENOMIC DNA]</scope>
    <source>
        <strain evidence="2 3">ATCC 35022</strain>
    </source>
</reference>
<dbReference type="InterPro" id="IPR032710">
    <property type="entry name" value="NTF2-like_dom_sf"/>
</dbReference>
<evidence type="ECO:0000313" key="2">
    <source>
        <dbReference type="EMBL" id="SDB08429.1"/>
    </source>
</evidence>
<dbReference type="AlphaFoldDB" id="A0A1G6AJB0"/>
<accession>A0A1G6AJB0</accession>
<proteinExistence type="predicted"/>
<dbReference type="STRING" id="665467.SAMN02982931_00716"/>
<evidence type="ECO:0000313" key="3">
    <source>
        <dbReference type="Proteomes" id="UP000199071"/>
    </source>
</evidence>
<feature type="domain" description="DUF4440" evidence="1">
    <location>
        <begin position="46"/>
        <end position="147"/>
    </location>
</feature>
<gene>
    <name evidence="2" type="ORF">SAMN02982931_00716</name>
</gene>
<name>A0A1G6AJB0_9HYPH</name>
<organism evidence="2 3">
    <name type="scientific">Bauldia litoralis</name>
    <dbReference type="NCBI Taxonomy" id="665467"/>
    <lineage>
        <taxon>Bacteria</taxon>
        <taxon>Pseudomonadati</taxon>
        <taxon>Pseudomonadota</taxon>
        <taxon>Alphaproteobacteria</taxon>
        <taxon>Hyphomicrobiales</taxon>
        <taxon>Kaistiaceae</taxon>
        <taxon>Bauldia</taxon>
    </lineage>
</organism>
<dbReference type="Gene3D" id="3.10.450.50">
    <property type="match status" value="1"/>
</dbReference>
<keyword evidence="3" id="KW-1185">Reference proteome</keyword>
<evidence type="ECO:0000259" key="1">
    <source>
        <dbReference type="Pfam" id="PF14534"/>
    </source>
</evidence>
<dbReference type="EMBL" id="FMXQ01000001">
    <property type="protein sequence ID" value="SDB08429.1"/>
    <property type="molecule type" value="Genomic_DNA"/>
</dbReference>
<dbReference type="RefSeq" id="WP_090874799.1">
    <property type="nucleotide sequence ID" value="NZ_FMXQ01000001.1"/>
</dbReference>
<dbReference type="Pfam" id="PF14534">
    <property type="entry name" value="DUF4440"/>
    <property type="match status" value="1"/>
</dbReference>
<dbReference type="SUPFAM" id="SSF54427">
    <property type="entry name" value="NTF2-like"/>
    <property type="match status" value="1"/>
</dbReference>
<dbReference type="InterPro" id="IPR027843">
    <property type="entry name" value="DUF4440"/>
</dbReference>